<evidence type="ECO:0000313" key="8">
    <source>
        <dbReference type="Proteomes" id="UP000626220"/>
    </source>
</evidence>
<dbReference type="PANTHER" id="PTHR30086">
    <property type="entry name" value="ARGININE EXPORTER PROTEIN ARGO"/>
    <property type="match status" value="1"/>
</dbReference>
<dbReference type="GO" id="GO:0005886">
    <property type="term" value="C:plasma membrane"/>
    <property type="evidence" value="ECO:0007669"/>
    <property type="project" value="UniProtKB-SubCell"/>
</dbReference>
<gene>
    <name evidence="7" type="ORF">GCM10017056_09640</name>
</gene>
<comment type="subcellular location">
    <subcellularLocation>
        <location evidence="1">Cell membrane</location>
        <topology evidence="1">Multi-pass membrane protein</topology>
    </subcellularLocation>
</comment>
<sequence>MLHDINLAAILAAALIASCSPGPATLAIAGTSLERGRAAGLALASGITTGSLIWSVAAAAGLGALMHTHAWTLEVVRYVGAAYLMFLAFKSARAAIGGRAIATRSFTGSRRRLYLRGLALHLTNPKAILFFGALYSIAIPAGTPASALVVVILAVFTQSLLIFHGWALLFSVPVMTRSYLRLRRGFEAAFALGFGALGLRILTARFT</sequence>
<evidence type="ECO:0000256" key="2">
    <source>
        <dbReference type="ARBA" id="ARBA00022475"/>
    </source>
</evidence>
<keyword evidence="2" id="KW-1003">Cell membrane</keyword>
<feature type="transmembrane region" description="Helical" evidence="6">
    <location>
        <begin position="113"/>
        <end position="139"/>
    </location>
</feature>
<keyword evidence="3 6" id="KW-0812">Transmembrane</keyword>
<keyword evidence="8" id="KW-1185">Reference proteome</keyword>
<dbReference type="Pfam" id="PF01810">
    <property type="entry name" value="LysE"/>
    <property type="match status" value="1"/>
</dbReference>
<protein>
    <submittedName>
        <fullName evidence="7">Threonine efflux protein</fullName>
    </submittedName>
</protein>
<dbReference type="RefSeq" id="WP_189678913.1">
    <property type="nucleotide sequence ID" value="NZ_BNCJ01000002.1"/>
</dbReference>
<feature type="transmembrane region" description="Helical" evidence="6">
    <location>
        <begin position="41"/>
        <end position="63"/>
    </location>
</feature>
<dbReference type="InterPro" id="IPR001123">
    <property type="entry name" value="LeuE-type"/>
</dbReference>
<name>A0A8J3GVP5_9RHOB</name>
<keyword evidence="5 6" id="KW-0472">Membrane</keyword>
<dbReference type="GO" id="GO:0015171">
    <property type="term" value="F:amino acid transmembrane transporter activity"/>
    <property type="evidence" value="ECO:0007669"/>
    <property type="project" value="TreeGrafter"/>
</dbReference>
<evidence type="ECO:0000256" key="1">
    <source>
        <dbReference type="ARBA" id="ARBA00004651"/>
    </source>
</evidence>
<feature type="transmembrane region" description="Helical" evidence="6">
    <location>
        <begin position="145"/>
        <end position="172"/>
    </location>
</feature>
<organism evidence="7 8">
    <name type="scientific">Seohaeicola zhoushanensis</name>
    <dbReference type="NCBI Taxonomy" id="1569283"/>
    <lineage>
        <taxon>Bacteria</taxon>
        <taxon>Pseudomonadati</taxon>
        <taxon>Pseudomonadota</taxon>
        <taxon>Alphaproteobacteria</taxon>
        <taxon>Rhodobacterales</taxon>
        <taxon>Roseobacteraceae</taxon>
        <taxon>Seohaeicola</taxon>
    </lineage>
</organism>
<comment type="caution">
    <text evidence="7">The sequence shown here is derived from an EMBL/GenBank/DDBJ whole genome shotgun (WGS) entry which is preliminary data.</text>
</comment>
<evidence type="ECO:0000256" key="5">
    <source>
        <dbReference type="ARBA" id="ARBA00023136"/>
    </source>
</evidence>
<dbReference type="EMBL" id="BNCJ01000002">
    <property type="protein sequence ID" value="GHF40161.1"/>
    <property type="molecule type" value="Genomic_DNA"/>
</dbReference>
<keyword evidence="4 6" id="KW-1133">Transmembrane helix</keyword>
<dbReference type="Proteomes" id="UP000626220">
    <property type="component" value="Unassembled WGS sequence"/>
</dbReference>
<evidence type="ECO:0000256" key="4">
    <source>
        <dbReference type="ARBA" id="ARBA00022989"/>
    </source>
</evidence>
<proteinExistence type="predicted"/>
<feature type="transmembrane region" description="Helical" evidence="6">
    <location>
        <begin position="6"/>
        <end position="29"/>
    </location>
</feature>
<reference evidence="7" key="2">
    <citation type="submission" date="2020-09" db="EMBL/GenBank/DDBJ databases">
        <authorList>
            <person name="Sun Q."/>
            <person name="Kim S."/>
        </authorList>
    </citation>
    <scope>NUCLEOTIDE SEQUENCE</scope>
    <source>
        <strain evidence="7">KCTC 42650</strain>
    </source>
</reference>
<evidence type="ECO:0000313" key="7">
    <source>
        <dbReference type="EMBL" id="GHF40161.1"/>
    </source>
</evidence>
<dbReference type="AlphaFoldDB" id="A0A8J3GVP5"/>
<evidence type="ECO:0000256" key="3">
    <source>
        <dbReference type="ARBA" id="ARBA00022692"/>
    </source>
</evidence>
<evidence type="ECO:0000256" key="6">
    <source>
        <dbReference type="SAM" id="Phobius"/>
    </source>
</evidence>
<accession>A0A8J3GVP5</accession>
<reference evidence="7" key="1">
    <citation type="journal article" date="2014" name="Int. J. Syst. Evol. Microbiol.">
        <title>Complete genome sequence of Corynebacterium casei LMG S-19264T (=DSM 44701T), isolated from a smear-ripened cheese.</title>
        <authorList>
            <consortium name="US DOE Joint Genome Institute (JGI-PGF)"/>
            <person name="Walter F."/>
            <person name="Albersmeier A."/>
            <person name="Kalinowski J."/>
            <person name="Ruckert C."/>
        </authorList>
    </citation>
    <scope>NUCLEOTIDE SEQUENCE</scope>
    <source>
        <strain evidence="7">KCTC 42650</strain>
    </source>
</reference>
<dbReference type="PANTHER" id="PTHR30086:SF20">
    <property type="entry name" value="ARGININE EXPORTER PROTEIN ARGO-RELATED"/>
    <property type="match status" value="1"/>
</dbReference>
<feature type="transmembrane region" description="Helical" evidence="6">
    <location>
        <begin position="75"/>
        <end position="92"/>
    </location>
</feature>
<feature type="transmembrane region" description="Helical" evidence="6">
    <location>
        <begin position="184"/>
        <end position="202"/>
    </location>
</feature>